<keyword evidence="2" id="KW-1185">Reference proteome</keyword>
<organism evidence="1 2">
    <name type="scientific">Desulfosporosinus metallidurans</name>
    <dbReference type="NCBI Taxonomy" id="1888891"/>
    <lineage>
        <taxon>Bacteria</taxon>
        <taxon>Bacillati</taxon>
        <taxon>Bacillota</taxon>
        <taxon>Clostridia</taxon>
        <taxon>Eubacteriales</taxon>
        <taxon>Desulfitobacteriaceae</taxon>
        <taxon>Desulfosporosinus</taxon>
    </lineage>
</organism>
<reference evidence="1 2" key="1">
    <citation type="submission" date="2016-09" db="EMBL/GenBank/DDBJ databases">
        <title>Complete genome of Desulfosporosinus sp. OL.</title>
        <authorList>
            <person name="Mardanov A."/>
            <person name="Beletsky A."/>
            <person name="Panova A."/>
            <person name="Karnachuk O."/>
            <person name="Ravin N."/>
        </authorList>
    </citation>
    <scope>NUCLEOTIDE SEQUENCE [LARGE SCALE GENOMIC DNA]</scope>
    <source>
        <strain evidence="1 2">OL</strain>
    </source>
</reference>
<name>A0A1Q8QXR7_9FIRM</name>
<dbReference type="AlphaFoldDB" id="A0A1Q8QXR7"/>
<evidence type="ECO:0000313" key="2">
    <source>
        <dbReference type="Proteomes" id="UP000186102"/>
    </source>
</evidence>
<dbReference type="EMBL" id="MLBF01000011">
    <property type="protein sequence ID" value="OLN32144.1"/>
    <property type="molecule type" value="Genomic_DNA"/>
</dbReference>
<evidence type="ECO:0000313" key="1">
    <source>
        <dbReference type="EMBL" id="OLN32144.1"/>
    </source>
</evidence>
<gene>
    <name evidence="1" type="ORF">DSOL_2017</name>
</gene>
<dbReference type="STRING" id="1888891.DSOL_2017"/>
<proteinExistence type="predicted"/>
<protein>
    <submittedName>
        <fullName evidence="1">Uncharacterized protein</fullName>
    </submittedName>
</protein>
<dbReference type="Proteomes" id="UP000186102">
    <property type="component" value="Unassembled WGS sequence"/>
</dbReference>
<accession>A0A1Q8QXR7</accession>
<comment type="caution">
    <text evidence="1">The sequence shown here is derived from an EMBL/GenBank/DDBJ whole genome shotgun (WGS) entry which is preliminary data.</text>
</comment>
<sequence length="43" mass="4999">MTKQFQRLVNSTNEVSDKSAFILDDTIHAKTGRRIEQMTKVFL</sequence>